<feature type="domain" description="PPM-type phosphatase" evidence="2">
    <location>
        <begin position="1"/>
        <end position="167"/>
    </location>
</feature>
<dbReference type="PROSITE" id="PS51746">
    <property type="entry name" value="PPM_2"/>
    <property type="match status" value="1"/>
</dbReference>
<dbReference type="Pfam" id="PF00481">
    <property type="entry name" value="PP2C"/>
    <property type="match status" value="1"/>
</dbReference>
<dbReference type="PANTHER" id="PTHR47992">
    <property type="entry name" value="PROTEIN PHOSPHATASE"/>
    <property type="match status" value="1"/>
</dbReference>
<feature type="compositionally biased region" description="Basic and acidic residues" evidence="1">
    <location>
        <begin position="1178"/>
        <end position="1193"/>
    </location>
</feature>
<protein>
    <recommendedName>
        <fullName evidence="2">PPM-type phosphatase domain-containing protein</fullName>
    </recommendedName>
</protein>
<feature type="region of interest" description="Disordered" evidence="1">
    <location>
        <begin position="962"/>
        <end position="1067"/>
    </location>
</feature>
<dbReference type="InterPro" id="IPR036457">
    <property type="entry name" value="PPM-type-like_dom_sf"/>
</dbReference>
<dbReference type="EMBL" id="BMAO01017966">
    <property type="protein sequence ID" value="GFR19627.1"/>
    <property type="molecule type" value="Genomic_DNA"/>
</dbReference>
<feature type="non-terminal residue" evidence="3">
    <location>
        <position position="1"/>
    </location>
</feature>
<proteinExistence type="predicted"/>
<feature type="compositionally biased region" description="Polar residues" evidence="1">
    <location>
        <begin position="1160"/>
        <end position="1170"/>
    </location>
</feature>
<dbReference type="Gene3D" id="3.60.40.10">
    <property type="entry name" value="PPM-type phosphatase domain"/>
    <property type="match status" value="1"/>
</dbReference>
<evidence type="ECO:0000259" key="2">
    <source>
        <dbReference type="PROSITE" id="PS51746"/>
    </source>
</evidence>
<comment type="caution">
    <text evidence="3">The sequence shown here is derived from an EMBL/GenBank/DDBJ whole genome shotgun (WGS) entry which is preliminary data.</text>
</comment>
<keyword evidence="4" id="KW-1185">Reference proteome</keyword>
<evidence type="ECO:0000313" key="3">
    <source>
        <dbReference type="EMBL" id="GFR19627.1"/>
    </source>
</evidence>
<accession>A0A8X6LT18</accession>
<organism evidence="3 4">
    <name type="scientific">Trichonephila clavata</name>
    <name type="common">Joro spider</name>
    <name type="synonym">Nephila clavata</name>
    <dbReference type="NCBI Taxonomy" id="2740835"/>
    <lineage>
        <taxon>Eukaryota</taxon>
        <taxon>Metazoa</taxon>
        <taxon>Ecdysozoa</taxon>
        <taxon>Arthropoda</taxon>
        <taxon>Chelicerata</taxon>
        <taxon>Arachnida</taxon>
        <taxon>Araneae</taxon>
        <taxon>Araneomorphae</taxon>
        <taxon>Entelegynae</taxon>
        <taxon>Araneoidea</taxon>
        <taxon>Nephilidae</taxon>
        <taxon>Trichonephila</taxon>
    </lineage>
</organism>
<dbReference type="OrthoDB" id="10264738at2759"/>
<evidence type="ECO:0000256" key="1">
    <source>
        <dbReference type="SAM" id="MobiDB-lite"/>
    </source>
</evidence>
<reference evidence="3" key="1">
    <citation type="submission" date="2020-07" db="EMBL/GenBank/DDBJ databases">
        <title>Multicomponent nature underlies the extraordinary mechanical properties of spider dragline silk.</title>
        <authorList>
            <person name="Kono N."/>
            <person name="Nakamura H."/>
            <person name="Mori M."/>
            <person name="Yoshida Y."/>
            <person name="Ohtoshi R."/>
            <person name="Malay A.D."/>
            <person name="Moran D.A.P."/>
            <person name="Tomita M."/>
            <person name="Numata K."/>
            <person name="Arakawa K."/>
        </authorList>
    </citation>
    <scope>NUCLEOTIDE SEQUENCE</scope>
</reference>
<gene>
    <name evidence="3" type="primary">Ppm1e</name>
    <name evidence="3" type="ORF">TNCT_636681</name>
</gene>
<dbReference type="GO" id="GO:0004722">
    <property type="term" value="F:protein serine/threonine phosphatase activity"/>
    <property type="evidence" value="ECO:0007669"/>
    <property type="project" value="InterPro"/>
</dbReference>
<dbReference type="InterPro" id="IPR015655">
    <property type="entry name" value="PP2C"/>
</dbReference>
<dbReference type="CDD" id="cd00143">
    <property type="entry name" value="PP2Cc"/>
    <property type="match status" value="1"/>
</dbReference>
<feature type="compositionally biased region" description="Polar residues" evidence="1">
    <location>
        <begin position="1019"/>
        <end position="1039"/>
    </location>
</feature>
<feature type="compositionally biased region" description="Polar residues" evidence="1">
    <location>
        <begin position="962"/>
        <end position="1008"/>
    </location>
</feature>
<dbReference type="InterPro" id="IPR001932">
    <property type="entry name" value="PPM-type_phosphatase-like_dom"/>
</dbReference>
<name>A0A8X6LT18_TRICU</name>
<feature type="region of interest" description="Disordered" evidence="1">
    <location>
        <begin position="618"/>
        <end position="641"/>
    </location>
</feature>
<sequence>NLKSGCTVVSALIREKTVYLSWLGDSQAVLVKEGKPVIVTDPHKPERMDEKKRIEDVGGEITSHTGVPRVNGILAVTRALGDPDHKRYISSEPEITTIELDGTEDFLILACDGLWDGMSPEDVTSALYYNLSGSALDEPLDAVAGKLVHQSKLQGSEDNITAAVVFLRDIKAIKDFATKLLSQTSSKLNLFEMNGGEKECISEEVLNAPCIKPTVLELSSASAKKLKNTANVLSSAGITDSSYACPYSENAIEGMSFQKTSSDAIFIPYSKVPPHLAPEATALSELPTPPIDDVLASQQFEKLSSGDFYQDFNSFSSESNPNAENINSEASESNTNILLHSTETLDTSSIDVLDSYKPPEKKDVSITEEVNHKTNDITPEEAVDIASCVVSETIETAVKQISSETPNLSTSHKLNPYAEPFVMKSFIPDSDQFQIEETPIIASDDSQSQCEIQNETKNEVTVTEKISDSSNIDISVDKTVLHDSSLMTCDLNSPTVNLEIKNEDFATSVINTSPKIPFNPSLPNFEDIGSNHIIDQIAGEPFIKTDSSKPVLEGKVDNAMDHLSDFSNSVSGEPLEVDSLISAPSAQANNSTFLSDSFKENASIDSTVKNPFNGANSDYNAVCPPSGDSVENPVDRPHEVNESNSNIVHVPKIEAEIHTNALSSFLNNEIVSNSKTFDNVGDGSLIIDNSLPKNTTEVENSTLSKIDIATSQIKSELKNDTLPDQASNAAKILNDILASPKNAAEIETSALSDQINDASLILNNISAIPQAITSTELTTTAVVAAAVLSVEECSTETLTVDLQALPDGIPEAEGVTEDVDSDSEKDGGWSYMKGNSLGTGKHKSKDLATKSVKLANKTDATIKAKKDITKPPTDNKSKLKSLTSVDKSKKLLPEKKILDVKEKNKLRNVSSTLPKATVDKPMKLTSTVTKVKKEITVSSVNRVATAASSKNILGATARNTSTLSKSASHSTAETSQTLSSKPIGSTVTGTTRPKSALTTGGTKTTARPPNSVAPVLKGPSTNQSNKSNLASTVRSNTLNRPVGSSVPNKTLTRPPLSTKPAPAESKTKPLTSTMKKIMPSTLKKSDGKETKDIVNKQISARKNVLNKTDALKNASVPARNAMTLNNKTVPIKSRSVPVKSDLSKKDVPKPSASKFPVKTGTVSRLSQNAASGKVKKTLPVEEKPNEKKTDSTVKNEQSITEVTPVCDEEKFILEVNDKEVIVKEQEDVLVNSDSKLDCESNVVTENKPLEEMPITS</sequence>
<dbReference type="SMART" id="SM00332">
    <property type="entry name" value="PP2Cc"/>
    <property type="match status" value="1"/>
</dbReference>
<dbReference type="AlphaFoldDB" id="A0A8X6LT18"/>
<dbReference type="SUPFAM" id="SSF81606">
    <property type="entry name" value="PP2C-like"/>
    <property type="match status" value="1"/>
</dbReference>
<feature type="region of interest" description="Disordered" evidence="1">
    <location>
        <begin position="810"/>
        <end position="846"/>
    </location>
</feature>
<feature type="region of interest" description="Disordered" evidence="1">
    <location>
        <begin position="1135"/>
        <end position="1197"/>
    </location>
</feature>
<evidence type="ECO:0000313" key="4">
    <source>
        <dbReference type="Proteomes" id="UP000887116"/>
    </source>
</evidence>
<dbReference type="Proteomes" id="UP000887116">
    <property type="component" value="Unassembled WGS sequence"/>
</dbReference>